<proteinExistence type="predicted"/>
<feature type="domain" description="Methyltransferase" evidence="2">
    <location>
        <begin position="47"/>
        <end position="147"/>
    </location>
</feature>
<reference evidence="3 4" key="1">
    <citation type="submission" date="2016-08" db="EMBL/GenBank/DDBJ databases">
        <title>A Parts List for Fungal Cellulosomes Revealed by Comparative Genomics.</title>
        <authorList>
            <consortium name="DOE Joint Genome Institute"/>
            <person name="Haitjema C.H."/>
            <person name="Gilmore S.P."/>
            <person name="Henske J.K."/>
            <person name="Solomon K.V."/>
            <person name="De Groot R."/>
            <person name="Kuo A."/>
            <person name="Mondo S.J."/>
            <person name="Salamov A.A."/>
            <person name="Labutti K."/>
            <person name="Zhao Z."/>
            <person name="Chiniquy J."/>
            <person name="Barry K."/>
            <person name="Brewer H.M."/>
            <person name="Purvine S.O."/>
            <person name="Wright A.T."/>
            <person name="Boxma B."/>
            <person name="Van Alen T."/>
            <person name="Hackstein J.H."/>
            <person name="Baker S.E."/>
            <person name="Grigoriev I.V."/>
            <person name="O'Malley M.A."/>
        </authorList>
    </citation>
    <scope>NUCLEOTIDE SEQUENCE [LARGE SCALE GENOMIC DNA]</scope>
    <source>
        <strain evidence="3 4">S4</strain>
    </source>
</reference>
<evidence type="ECO:0000256" key="1">
    <source>
        <dbReference type="ARBA" id="ARBA00022679"/>
    </source>
</evidence>
<dbReference type="OrthoDB" id="540004at2759"/>
<keyword evidence="1 3" id="KW-0808">Transferase</keyword>
<evidence type="ECO:0000259" key="2">
    <source>
        <dbReference type="Pfam" id="PF13649"/>
    </source>
</evidence>
<gene>
    <name evidence="3" type="ORF">BCR32DRAFT_297314</name>
</gene>
<organism evidence="3 4">
    <name type="scientific">Anaeromyces robustus</name>
    <dbReference type="NCBI Taxonomy" id="1754192"/>
    <lineage>
        <taxon>Eukaryota</taxon>
        <taxon>Fungi</taxon>
        <taxon>Fungi incertae sedis</taxon>
        <taxon>Chytridiomycota</taxon>
        <taxon>Chytridiomycota incertae sedis</taxon>
        <taxon>Neocallimastigomycetes</taxon>
        <taxon>Neocallimastigales</taxon>
        <taxon>Neocallimastigaceae</taxon>
        <taxon>Anaeromyces</taxon>
    </lineage>
</organism>
<reference evidence="3 4" key="2">
    <citation type="submission" date="2016-08" db="EMBL/GenBank/DDBJ databases">
        <title>Pervasive Adenine N6-methylation of Active Genes in Fungi.</title>
        <authorList>
            <consortium name="DOE Joint Genome Institute"/>
            <person name="Mondo S.J."/>
            <person name="Dannebaum R.O."/>
            <person name="Kuo R.C."/>
            <person name="Labutti K."/>
            <person name="Haridas S."/>
            <person name="Kuo A."/>
            <person name="Salamov A."/>
            <person name="Ahrendt S.R."/>
            <person name="Lipzen A."/>
            <person name="Sullivan W."/>
            <person name="Andreopoulos W.B."/>
            <person name="Clum A."/>
            <person name="Lindquist E."/>
            <person name="Daum C."/>
            <person name="Ramamoorthy G.K."/>
            <person name="Gryganskyi A."/>
            <person name="Culley D."/>
            <person name="Magnuson J.K."/>
            <person name="James T.Y."/>
            <person name="O'Malley M.A."/>
            <person name="Stajich J.E."/>
            <person name="Spatafora J.W."/>
            <person name="Visel A."/>
            <person name="Grigoriev I.V."/>
        </authorList>
    </citation>
    <scope>NUCLEOTIDE SEQUENCE [LARGE SCALE GENOMIC DNA]</scope>
    <source>
        <strain evidence="3 4">S4</strain>
    </source>
</reference>
<evidence type="ECO:0000313" key="4">
    <source>
        <dbReference type="Proteomes" id="UP000193944"/>
    </source>
</evidence>
<keyword evidence="3" id="KW-0489">Methyltransferase</keyword>
<comment type="caution">
    <text evidence="3">The sequence shown here is derived from an EMBL/GenBank/DDBJ whole genome shotgun (WGS) entry which is preliminary data.</text>
</comment>
<dbReference type="Proteomes" id="UP000193944">
    <property type="component" value="Unassembled WGS sequence"/>
</dbReference>
<evidence type="ECO:0000313" key="3">
    <source>
        <dbReference type="EMBL" id="ORX71063.1"/>
    </source>
</evidence>
<dbReference type="EMBL" id="MCFG01000404">
    <property type="protein sequence ID" value="ORX71063.1"/>
    <property type="molecule type" value="Genomic_DNA"/>
</dbReference>
<dbReference type="InterPro" id="IPR041698">
    <property type="entry name" value="Methyltransf_25"/>
</dbReference>
<dbReference type="GO" id="GO:0008168">
    <property type="term" value="F:methyltransferase activity"/>
    <property type="evidence" value="ECO:0007669"/>
    <property type="project" value="UniProtKB-KW"/>
</dbReference>
<dbReference type="SUPFAM" id="SSF53335">
    <property type="entry name" value="S-adenosyl-L-methionine-dependent methyltransferases"/>
    <property type="match status" value="1"/>
</dbReference>
<dbReference type="InterPro" id="IPR029063">
    <property type="entry name" value="SAM-dependent_MTases_sf"/>
</dbReference>
<dbReference type="GO" id="GO:0032259">
    <property type="term" value="P:methylation"/>
    <property type="evidence" value="ECO:0007669"/>
    <property type="project" value="UniProtKB-KW"/>
</dbReference>
<dbReference type="Gene3D" id="3.40.50.150">
    <property type="entry name" value="Vaccinia Virus protein VP39"/>
    <property type="match status" value="1"/>
</dbReference>
<dbReference type="AlphaFoldDB" id="A0A1Y1WC02"/>
<keyword evidence="4" id="KW-1185">Reference proteome</keyword>
<accession>A0A1Y1WC02</accession>
<sequence length="230" mass="26742">MSNNIQEQFGKISTKYDEQRPKLIPCFFDLYYLPLRIMNTDNPSPRILDIGAGTGLFSSIVLSKFPQAKITLVDMTEKMLDIAKERFKGNENITYLCKDLSTIDEETSKSFENQFDFIISGLAIHHIPDEGKNILYKKCYQWLKKGGLFINCDQIISPNPKLEEMNKKIWFEKIRESGIDEEAIEMLKVRLNLDKCGTIPLQIKFLIEAGFQDVDILYKYLVFCIFYAYK</sequence>
<dbReference type="STRING" id="1754192.A0A1Y1WC02"/>
<protein>
    <submittedName>
        <fullName evidence="3">S-adenosyl-L-methionine-dependent methyltransferase</fullName>
    </submittedName>
</protein>
<dbReference type="PANTHER" id="PTHR43861">
    <property type="entry name" value="TRANS-ACONITATE 2-METHYLTRANSFERASE-RELATED"/>
    <property type="match status" value="1"/>
</dbReference>
<dbReference type="Pfam" id="PF13649">
    <property type="entry name" value="Methyltransf_25"/>
    <property type="match status" value="1"/>
</dbReference>
<name>A0A1Y1WC02_9FUNG</name>
<dbReference type="CDD" id="cd02440">
    <property type="entry name" value="AdoMet_MTases"/>
    <property type="match status" value="1"/>
</dbReference>